<evidence type="ECO:0000313" key="1">
    <source>
        <dbReference type="EMBL" id="KAF7151419.1"/>
    </source>
</evidence>
<dbReference type="EMBL" id="WJXA01000002">
    <property type="protein sequence ID" value="KAF7151419.1"/>
    <property type="molecule type" value="Genomic_DNA"/>
</dbReference>
<dbReference type="AlphaFoldDB" id="A0A834HI85"/>
<comment type="caution">
    <text evidence="1">The sequence shown here is derived from an EMBL/GenBank/DDBJ whole genome shotgun (WGS) entry which is preliminary data.</text>
</comment>
<protein>
    <submittedName>
        <fullName evidence="1">Uncharacterized protein</fullName>
    </submittedName>
</protein>
<dbReference type="Gene3D" id="3.40.50.2000">
    <property type="entry name" value="Glycogen Phosphorylase B"/>
    <property type="match status" value="1"/>
</dbReference>
<proteinExistence type="predicted"/>
<organism evidence="1 2">
    <name type="scientific">Rhododendron simsii</name>
    <name type="common">Sims's rhododendron</name>
    <dbReference type="NCBI Taxonomy" id="118357"/>
    <lineage>
        <taxon>Eukaryota</taxon>
        <taxon>Viridiplantae</taxon>
        <taxon>Streptophyta</taxon>
        <taxon>Embryophyta</taxon>
        <taxon>Tracheophyta</taxon>
        <taxon>Spermatophyta</taxon>
        <taxon>Magnoliopsida</taxon>
        <taxon>eudicotyledons</taxon>
        <taxon>Gunneridae</taxon>
        <taxon>Pentapetalae</taxon>
        <taxon>asterids</taxon>
        <taxon>Ericales</taxon>
        <taxon>Ericaceae</taxon>
        <taxon>Ericoideae</taxon>
        <taxon>Rhodoreae</taxon>
        <taxon>Rhododendron</taxon>
    </lineage>
</organism>
<dbReference type="Proteomes" id="UP000626092">
    <property type="component" value="Unassembled WGS sequence"/>
</dbReference>
<dbReference type="SUPFAM" id="SSF53756">
    <property type="entry name" value="UDP-Glycosyltransferase/glycogen phosphorylase"/>
    <property type="match status" value="1"/>
</dbReference>
<keyword evidence="2" id="KW-1185">Reference proteome</keyword>
<gene>
    <name evidence="1" type="ORF">RHSIM_Rhsim02G0067900</name>
</gene>
<sequence>MATMTGAQINDRYGEELKARGSEAVEKLLKSEAERALPLLKEHFDVLDYERNAKVLVNTFDALESGALRAKLNFVAIGPLIPSAFLDGKDPSDASFGGDLFQDSKAYIEW</sequence>
<evidence type="ECO:0000313" key="2">
    <source>
        <dbReference type="Proteomes" id="UP000626092"/>
    </source>
</evidence>
<name>A0A834HI85_RHOSS</name>
<reference evidence="1" key="1">
    <citation type="submission" date="2019-11" db="EMBL/GenBank/DDBJ databases">
        <authorList>
            <person name="Liu Y."/>
            <person name="Hou J."/>
            <person name="Li T.-Q."/>
            <person name="Guan C.-H."/>
            <person name="Wu X."/>
            <person name="Wu H.-Z."/>
            <person name="Ling F."/>
            <person name="Zhang R."/>
            <person name="Shi X.-G."/>
            <person name="Ren J.-P."/>
            <person name="Chen E.-F."/>
            <person name="Sun J.-M."/>
        </authorList>
    </citation>
    <scope>NUCLEOTIDE SEQUENCE</scope>
    <source>
        <strain evidence="1">Adult_tree_wgs_1</strain>
        <tissue evidence="1">Leaves</tissue>
    </source>
</reference>
<accession>A0A834HI85</accession>
<dbReference type="OrthoDB" id="5835829at2759"/>